<dbReference type="RefSeq" id="WP_179914374.1">
    <property type="nucleotide sequence ID" value="NZ_JACBYE010000058.1"/>
</dbReference>
<evidence type="ECO:0000313" key="4">
    <source>
        <dbReference type="Proteomes" id="UP000561011"/>
    </source>
</evidence>
<protein>
    <submittedName>
        <fullName evidence="3">Uncharacterized protein</fullName>
    </submittedName>
</protein>
<dbReference type="AlphaFoldDB" id="A0A853F0Z3"/>
<feature type="region of interest" description="Disordered" evidence="1">
    <location>
        <begin position="910"/>
        <end position="941"/>
    </location>
</feature>
<keyword evidence="2" id="KW-0472">Membrane</keyword>
<proteinExistence type="predicted"/>
<evidence type="ECO:0000256" key="2">
    <source>
        <dbReference type="SAM" id="Phobius"/>
    </source>
</evidence>
<feature type="transmembrane region" description="Helical" evidence="2">
    <location>
        <begin position="949"/>
        <end position="967"/>
    </location>
</feature>
<sequence length="1019" mass="105437">MTLSGVTAAVAAVPAEIGPGVGITGVMDRGTTWLGAVGGTAEAEAAGWLSWCISAGLLSPQGAPAVSVSYVDDPQLAWVVQAYEHVGTDVSRAAIAYLTHTRHETGSNGVPAETRTARIIANTPQSVKDVAGQYIAEAASKAGPYTAAPGGVDGAGTRVGTIWASPVTSNSGAPLVGLPMTVTLSGPAVFDTNGNADADRGETRVWNGQTPSGRMPLKWVATGNGEVTWNYSYQALPRTTLTRFKATGEVQDTLTYGARAPSDPEELIVPGPPFQVVADFQPEIRTQVATMFVDKGAALVDQVTVAPAAGDTWAQVNGTHVPVIAQGTLYGPYPAPPAQSATVPAGAPVAGTAELTFAGPSTLDASASAVARGSGYYTWVWTIDKEAQGPNAVYVRADATHDFGLVAETHVVPFQPEVTTVVADRFVEKGRAFVDEVAFAPAAGDLWLARQDGTPVETVWDGTLYGPFLVPTEQVDTTPGAAPVQATTTLIASEAGVQSTDAAASASAPGFYTWVWEMDKATQPVASQPYIAVSVRTSFMIEDETSSVRHTAAISTMVRDFNVVQGGQIHDLVTVSGLPEDHSDFEGLGGWTGDVDEITHTAYGPLATQPTDDLDLSTAPVLGVATSPAKNGSHVVGTGGEFQVAADNTAAGWYVVVSSFPGDDRLDAFTTSPGDRMEMAFVPTDRTTDVETWLVTDADAQVPAGQPFKDTAHLTGTTVEGGYLEFEAYGPFVEGQEPAESPETLLWTSEQIPASRAGTYRSGVITAELPDGAPWGDVYWIATYYGPDSERIVRGELGDPSEITRVVEQPEPLVTTLAVPESVLGSPSHDVAYVSGPVVDASTLTFAAYRQHAGDDVALDELVVDTSKTPTTIYHGGTYESPEVTFDAPGTYYWVETLTGPDGEVLHVGEPRLPGETTTVVDVPVPPAAPPHEAAPGALASTGAQASTSAGAALLMLVAGLLLASIAQHRAAARRLVGAAGAGDAPGDAGTLPRGSLGGSASRTAGIPDAPDPSPGRQP</sequence>
<name>A0A853F0Z3_9MICO</name>
<evidence type="ECO:0000256" key="1">
    <source>
        <dbReference type="SAM" id="MobiDB-lite"/>
    </source>
</evidence>
<evidence type="ECO:0000313" key="3">
    <source>
        <dbReference type="EMBL" id="NYS95163.1"/>
    </source>
</evidence>
<dbReference type="Proteomes" id="UP000561011">
    <property type="component" value="Unassembled WGS sequence"/>
</dbReference>
<accession>A0A853F0Z3</accession>
<feature type="region of interest" description="Disordered" evidence="1">
    <location>
        <begin position="980"/>
        <end position="1019"/>
    </location>
</feature>
<keyword evidence="4" id="KW-1185">Reference proteome</keyword>
<feature type="compositionally biased region" description="Pro residues" evidence="1">
    <location>
        <begin position="1010"/>
        <end position="1019"/>
    </location>
</feature>
<feature type="compositionally biased region" description="Low complexity" evidence="1">
    <location>
        <begin position="931"/>
        <end position="941"/>
    </location>
</feature>
<gene>
    <name evidence="3" type="ORF">HZZ10_16730</name>
</gene>
<feature type="compositionally biased region" description="Low complexity" evidence="1">
    <location>
        <begin position="980"/>
        <end position="990"/>
    </location>
</feature>
<reference evidence="3 4" key="1">
    <citation type="submission" date="2020-07" db="EMBL/GenBank/DDBJ databases">
        <title>MOT database genomes.</title>
        <authorList>
            <person name="Joseph S."/>
            <person name="Aduse-Opoku J."/>
            <person name="Hashim A."/>
            <person name="Wade W."/>
            <person name="Curtis M."/>
        </authorList>
    </citation>
    <scope>NUCLEOTIDE SEQUENCE [LARGE SCALE GENOMIC DNA]</scope>
    <source>
        <strain evidence="3 4">DSM 100099</strain>
    </source>
</reference>
<comment type="caution">
    <text evidence="3">The sequence shown here is derived from an EMBL/GenBank/DDBJ whole genome shotgun (WGS) entry which is preliminary data.</text>
</comment>
<dbReference type="EMBL" id="JACBYE010000058">
    <property type="protein sequence ID" value="NYS95163.1"/>
    <property type="molecule type" value="Genomic_DNA"/>
</dbReference>
<organism evidence="3 4">
    <name type="scientific">Sanguibacter inulinus</name>
    <dbReference type="NCBI Taxonomy" id="60922"/>
    <lineage>
        <taxon>Bacteria</taxon>
        <taxon>Bacillati</taxon>
        <taxon>Actinomycetota</taxon>
        <taxon>Actinomycetes</taxon>
        <taxon>Micrococcales</taxon>
        <taxon>Sanguibacteraceae</taxon>
        <taxon>Sanguibacter</taxon>
    </lineage>
</organism>
<keyword evidence="2" id="KW-1133">Transmembrane helix</keyword>
<keyword evidence="2" id="KW-0812">Transmembrane</keyword>